<name>D8WWP3_9FIRM</name>
<sequence length="131" mass="15228">MENFVADKLREGLEIFHSFLDANQDKIKNGEPFMMLVLDLDNICDKVVKGIVAQNTEEEGWTDLWIKDENDKISHDVWKIKVLEEYDEDEVDVRRPEADATIVAGMFGSTMTTEHMEQDAVKYKKEFGRKK</sequence>
<organism evidence="1">
    <name type="scientific">Clostridia bacterium enrichment culture clone BF</name>
    <dbReference type="NCBI Taxonomy" id="857391"/>
    <lineage>
        <taxon>Bacteria</taxon>
        <taxon>Bacillati</taxon>
        <taxon>Bacillota</taxon>
        <taxon>Clostridia</taxon>
        <taxon>environmental samples</taxon>
    </lineage>
</organism>
<proteinExistence type="predicted"/>
<reference evidence="1" key="1">
    <citation type="journal article" date="2010" name="Environ. Microbiol.">
        <title>Identification of enzymes involved in anaerobic benzene degradation by a strictly anaerobic iron-reducing enrichment culture.</title>
        <authorList>
            <person name="Abu Laban N."/>
            <person name="Selesi D."/>
            <person name="Rattei T."/>
            <person name="Tischler P."/>
            <person name="Meckenstock R.U."/>
        </authorList>
    </citation>
    <scope>NUCLEOTIDE SEQUENCE</scope>
</reference>
<dbReference type="AlphaFoldDB" id="D8WWP3"/>
<feature type="non-terminal residue" evidence="1">
    <location>
        <position position="131"/>
    </location>
</feature>
<accession>D8WWP3</accession>
<evidence type="ECO:0000313" key="1">
    <source>
        <dbReference type="EMBL" id="ADJ93997.1"/>
    </source>
</evidence>
<protein>
    <submittedName>
        <fullName evidence="1">Uncharacterized protein</fullName>
    </submittedName>
</protein>
<dbReference type="EMBL" id="GU357987">
    <property type="protein sequence ID" value="ADJ93997.1"/>
    <property type="molecule type" value="Genomic_DNA"/>
</dbReference>